<evidence type="ECO:0000256" key="2">
    <source>
        <dbReference type="ARBA" id="ARBA00022771"/>
    </source>
</evidence>
<protein>
    <submittedName>
        <fullName evidence="8">Uncharacterized protein</fullName>
    </submittedName>
</protein>
<dbReference type="CDD" id="cd19769">
    <property type="entry name" value="Bbox2_TRIM16-like"/>
    <property type="match status" value="1"/>
</dbReference>
<dbReference type="Pfam" id="PF13445">
    <property type="entry name" value="zf-RING_UBOX"/>
    <property type="match status" value="1"/>
</dbReference>
<proteinExistence type="predicted"/>
<dbReference type="InterPro" id="IPR013320">
    <property type="entry name" value="ConA-like_dom_sf"/>
</dbReference>
<dbReference type="Gene3D" id="2.60.120.920">
    <property type="match status" value="1"/>
</dbReference>
<dbReference type="InterPro" id="IPR051051">
    <property type="entry name" value="E3_ubiq-ligase_TRIM/RNF"/>
</dbReference>
<dbReference type="PANTHER" id="PTHR25465:SF77">
    <property type="entry name" value="E3 UBIQUITIN_ISG15 LIGASE TRIM25"/>
    <property type="match status" value="1"/>
</dbReference>
<dbReference type="InterPro" id="IPR027370">
    <property type="entry name" value="Znf-RING_euk"/>
</dbReference>
<keyword evidence="9" id="KW-1185">Reference proteome</keyword>
<dbReference type="GO" id="GO:0008270">
    <property type="term" value="F:zinc ion binding"/>
    <property type="evidence" value="ECO:0007669"/>
    <property type="project" value="UniProtKB-KW"/>
</dbReference>
<keyword evidence="1" id="KW-0479">Metal-binding</keyword>
<reference evidence="8" key="1">
    <citation type="submission" date="2025-08" db="UniProtKB">
        <authorList>
            <consortium name="Ensembl"/>
        </authorList>
    </citation>
    <scope>IDENTIFICATION</scope>
</reference>
<dbReference type="PANTHER" id="PTHR25465">
    <property type="entry name" value="B-BOX DOMAIN CONTAINING"/>
    <property type="match status" value="1"/>
</dbReference>
<keyword evidence="2 4" id="KW-0863">Zinc-finger</keyword>
<feature type="domain" description="RING-type" evidence="6">
    <location>
        <begin position="16"/>
        <end position="57"/>
    </location>
</feature>
<feature type="coiled-coil region" evidence="5">
    <location>
        <begin position="274"/>
        <end position="308"/>
    </location>
</feature>
<dbReference type="PROSITE" id="PS50119">
    <property type="entry name" value="ZF_BBOX"/>
    <property type="match status" value="1"/>
</dbReference>
<feature type="domain" description="B box-type" evidence="7">
    <location>
        <begin position="160"/>
        <end position="201"/>
    </location>
</feature>
<dbReference type="CDD" id="cd19802">
    <property type="entry name" value="Bbox1_TRIM8-like"/>
    <property type="match status" value="1"/>
</dbReference>
<dbReference type="Pfam" id="PF00643">
    <property type="entry name" value="zf-B_box"/>
    <property type="match status" value="1"/>
</dbReference>
<evidence type="ECO:0000259" key="7">
    <source>
        <dbReference type="PROSITE" id="PS50119"/>
    </source>
</evidence>
<dbReference type="InterPro" id="IPR001841">
    <property type="entry name" value="Znf_RING"/>
</dbReference>
<dbReference type="InterPro" id="IPR017907">
    <property type="entry name" value="Znf_RING_CS"/>
</dbReference>
<dbReference type="Ensembl" id="ENSANIT00000011481.1">
    <property type="protein sequence ID" value="ENSANIP00000011094.1"/>
    <property type="gene ID" value="ENSANIG00000007519.1"/>
</dbReference>
<organism evidence="8 9">
    <name type="scientific">Accipiter nisus</name>
    <name type="common">Eurasian sparrowhawk</name>
    <dbReference type="NCBI Taxonomy" id="211598"/>
    <lineage>
        <taxon>Eukaryota</taxon>
        <taxon>Metazoa</taxon>
        <taxon>Chordata</taxon>
        <taxon>Craniata</taxon>
        <taxon>Vertebrata</taxon>
        <taxon>Euteleostomi</taxon>
        <taxon>Archelosauria</taxon>
        <taxon>Archosauria</taxon>
        <taxon>Dinosauria</taxon>
        <taxon>Saurischia</taxon>
        <taxon>Theropoda</taxon>
        <taxon>Coelurosauria</taxon>
        <taxon>Aves</taxon>
        <taxon>Neognathae</taxon>
        <taxon>Neoaves</taxon>
        <taxon>Telluraves</taxon>
        <taxon>Accipitrimorphae</taxon>
        <taxon>Accipitriformes</taxon>
        <taxon>Accipitridae</taxon>
        <taxon>Accipitrinae</taxon>
        <taxon>Accipiter</taxon>
    </lineage>
</organism>
<accession>A0A8B9MX24</accession>
<evidence type="ECO:0000256" key="3">
    <source>
        <dbReference type="ARBA" id="ARBA00022833"/>
    </source>
</evidence>
<dbReference type="SUPFAM" id="SSF57850">
    <property type="entry name" value="RING/U-box"/>
    <property type="match status" value="1"/>
</dbReference>
<dbReference type="InterPro" id="IPR043136">
    <property type="entry name" value="B30.2/SPRY_sf"/>
</dbReference>
<evidence type="ECO:0000313" key="8">
    <source>
        <dbReference type="Ensembl" id="ENSANIP00000011094.1"/>
    </source>
</evidence>
<reference evidence="8" key="2">
    <citation type="submission" date="2025-09" db="UniProtKB">
        <authorList>
            <consortium name="Ensembl"/>
        </authorList>
    </citation>
    <scope>IDENTIFICATION</scope>
</reference>
<dbReference type="InterPro" id="IPR013083">
    <property type="entry name" value="Znf_RING/FYVE/PHD"/>
</dbReference>
<dbReference type="SUPFAM" id="SSF49899">
    <property type="entry name" value="Concanavalin A-like lectins/glucanases"/>
    <property type="match status" value="1"/>
</dbReference>
<keyword evidence="3" id="KW-0862">Zinc</keyword>
<dbReference type="PROSITE" id="PS50089">
    <property type="entry name" value="ZF_RING_2"/>
    <property type="match status" value="1"/>
</dbReference>
<evidence type="ECO:0000259" key="6">
    <source>
        <dbReference type="PROSITE" id="PS50089"/>
    </source>
</evidence>
<dbReference type="Gene3D" id="4.10.830.40">
    <property type="match status" value="1"/>
</dbReference>
<dbReference type="Gene3D" id="3.30.160.60">
    <property type="entry name" value="Classic Zinc Finger"/>
    <property type="match status" value="1"/>
</dbReference>
<dbReference type="SMART" id="SM00184">
    <property type="entry name" value="RING"/>
    <property type="match status" value="1"/>
</dbReference>
<dbReference type="SUPFAM" id="SSF57845">
    <property type="entry name" value="B-box zinc-binding domain"/>
    <property type="match status" value="1"/>
</dbReference>
<dbReference type="Gene3D" id="3.30.40.10">
    <property type="entry name" value="Zinc/RING finger domain, C3HC4 (zinc finger)"/>
    <property type="match status" value="1"/>
</dbReference>
<name>A0A8B9MX24_9AVES</name>
<evidence type="ECO:0000313" key="9">
    <source>
        <dbReference type="Proteomes" id="UP000694541"/>
    </source>
</evidence>
<dbReference type="InterPro" id="IPR000315">
    <property type="entry name" value="Znf_B-box"/>
</dbReference>
<keyword evidence="5" id="KW-0175">Coiled coil</keyword>
<evidence type="ECO:0000256" key="5">
    <source>
        <dbReference type="SAM" id="Coils"/>
    </source>
</evidence>
<dbReference type="PROSITE" id="PS00518">
    <property type="entry name" value="ZF_RING_1"/>
    <property type="match status" value="1"/>
</dbReference>
<dbReference type="SMART" id="SM00336">
    <property type="entry name" value="BBOX"/>
    <property type="match status" value="2"/>
</dbReference>
<sequence>MAEPGAVAGLEELLTCPICLGVYRDPLSLVCGHSFCKACVQEARSLRPGPFTCPLCSACADPAMELQPNVQLRSIVQKFLEAVAHQEEGEREGQCEEEGENSGQGDKVIPCDFCLQEPQPAVKTCLSCEASLCQAHLSKHSTKSLLKDHVLIEPSDAHLLAERRCPQHGKLLECYCRTDSVCICVLCCVTSPHREHTIDTLEEAFGQVQSVFPETLEAVKEHEAALNQSIANLLKQEEEVKAKESLLRYQLESLFKEMCLQLDNKKREVLKALTLNEEQQLSQIQMEVQKHKEERDAASCDVQELEALRDQKDLLLFMKSFAVIRARKRKELANKDGVELPRPPIILDKLTTDTTLRLFRQFLSDMQSLFEVPPVQEHLTSSTHLGTTVAYNTNIVSAPPSSYVHFEWTPGSLNPSGAISHVKSNQSFSQGCHFWEVDTSNARCWKLGIVNRNLECYLQKSHDSLCVFLGQTMITAKGFSTALKVVRVELDCRRNTLSFYNASVEDRDAAESLGLLETVSIPSNYPAYAIFGVLDGSLKLL</sequence>
<evidence type="ECO:0000256" key="1">
    <source>
        <dbReference type="ARBA" id="ARBA00022723"/>
    </source>
</evidence>
<evidence type="ECO:0000256" key="4">
    <source>
        <dbReference type="PROSITE-ProRule" id="PRU00024"/>
    </source>
</evidence>
<dbReference type="AlphaFoldDB" id="A0A8B9MX24"/>
<dbReference type="Proteomes" id="UP000694541">
    <property type="component" value="Unplaced"/>
</dbReference>